<name>A0ACB7VG48_DIOAL</name>
<evidence type="ECO:0000313" key="2">
    <source>
        <dbReference type="Proteomes" id="UP000827976"/>
    </source>
</evidence>
<proteinExistence type="predicted"/>
<dbReference type="EMBL" id="CM037019">
    <property type="protein sequence ID" value="KAH7672760.1"/>
    <property type="molecule type" value="Genomic_DNA"/>
</dbReference>
<evidence type="ECO:0000313" key="1">
    <source>
        <dbReference type="EMBL" id="KAH7672760.1"/>
    </source>
</evidence>
<keyword evidence="2" id="KW-1185">Reference proteome</keyword>
<protein>
    <submittedName>
        <fullName evidence="1">Zinc finger RING/FYVE/PHD-type protein</fullName>
    </submittedName>
</protein>
<sequence>MPSSILPTSLVRQSPFSHDPNWFYTIHSPLANLDLHRLEPNIQPLPPSLTIDLNFGTQTISSFINSAQHELTSTTETKRFILDIQEFNQRFSAELAINTMFMNTSTGATLTIERRRWMVADIANVIVSFVRDGICVAYNEIFFDLDVVDLVQDDVLNVIYQESFEACPASHVLMESLVTEEFRDDEAVSCVICLEEFVAGDEVKRLPCSHVFHGDCIDGWFAWKDSCPLCRFTLHV</sequence>
<reference evidence="2" key="1">
    <citation type="journal article" date="2022" name="Nat. Commun.">
        <title>Chromosome evolution and the genetic basis of agronomically important traits in greater yam.</title>
        <authorList>
            <person name="Bredeson J.V."/>
            <person name="Lyons J.B."/>
            <person name="Oniyinde I.O."/>
            <person name="Okereke N.R."/>
            <person name="Kolade O."/>
            <person name="Nnabue I."/>
            <person name="Nwadili C.O."/>
            <person name="Hribova E."/>
            <person name="Parker M."/>
            <person name="Nwogha J."/>
            <person name="Shu S."/>
            <person name="Carlson J."/>
            <person name="Kariba R."/>
            <person name="Muthemba S."/>
            <person name="Knop K."/>
            <person name="Barton G.J."/>
            <person name="Sherwood A.V."/>
            <person name="Lopez-Montes A."/>
            <person name="Asiedu R."/>
            <person name="Jamnadass R."/>
            <person name="Muchugi A."/>
            <person name="Goodstein D."/>
            <person name="Egesi C.N."/>
            <person name="Featherston J."/>
            <person name="Asfaw A."/>
            <person name="Simpson G.G."/>
            <person name="Dolezel J."/>
            <person name="Hendre P.S."/>
            <person name="Van Deynze A."/>
            <person name="Kumar P.L."/>
            <person name="Obidiegwu J.E."/>
            <person name="Bhattacharjee R."/>
            <person name="Rokhsar D.S."/>
        </authorList>
    </citation>
    <scope>NUCLEOTIDE SEQUENCE [LARGE SCALE GENOMIC DNA]</scope>
    <source>
        <strain evidence="2">cv. TDa95/00328</strain>
    </source>
</reference>
<accession>A0ACB7VG48</accession>
<organism evidence="1 2">
    <name type="scientific">Dioscorea alata</name>
    <name type="common">Purple yam</name>
    <dbReference type="NCBI Taxonomy" id="55571"/>
    <lineage>
        <taxon>Eukaryota</taxon>
        <taxon>Viridiplantae</taxon>
        <taxon>Streptophyta</taxon>
        <taxon>Embryophyta</taxon>
        <taxon>Tracheophyta</taxon>
        <taxon>Spermatophyta</taxon>
        <taxon>Magnoliopsida</taxon>
        <taxon>Liliopsida</taxon>
        <taxon>Dioscoreales</taxon>
        <taxon>Dioscoreaceae</taxon>
        <taxon>Dioscorea</taxon>
    </lineage>
</organism>
<comment type="caution">
    <text evidence="1">The sequence shown here is derived from an EMBL/GenBank/DDBJ whole genome shotgun (WGS) entry which is preliminary data.</text>
</comment>
<gene>
    <name evidence="1" type="ORF">IHE45_09G078000</name>
</gene>
<dbReference type="Proteomes" id="UP000827976">
    <property type="component" value="Chromosome 9"/>
</dbReference>